<evidence type="ECO:0000313" key="1">
    <source>
        <dbReference type="EMBL" id="VFQ83448.1"/>
    </source>
</evidence>
<evidence type="ECO:0000313" key="2">
    <source>
        <dbReference type="Proteomes" id="UP000595140"/>
    </source>
</evidence>
<sequence>MDKSPLDMRSTFDQEVIEEEKMDTIPLNPLNIWSTVDQEAKEFYNFDENTEFSDEDFRELIDEREVVVVKGGGGGHSWARSPR</sequence>
<dbReference type="EMBL" id="OOIL02002582">
    <property type="protein sequence ID" value="VFQ83448.1"/>
    <property type="molecule type" value="Genomic_DNA"/>
</dbReference>
<dbReference type="AlphaFoldDB" id="A0A484M5X9"/>
<accession>A0A484M5X9</accession>
<keyword evidence="2" id="KW-1185">Reference proteome</keyword>
<organism evidence="1 2">
    <name type="scientific">Cuscuta campestris</name>
    <dbReference type="NCBI Taxonomy" id="132261"/>
    <lineage>
        <taxon>Eukaryota</taxon>
        <taxon>Viridiplantae</taxon>
        <taxon>Streptophyta</taxon>
        <taxon>Embryophyta</taxon>
        <taxon>Tracheophyta</taxon>
        <taxon>Spermatophyta</taxon>
        <taxon>Magnoliopsida</taxon>
        <taxon>eudicotyledons</taxon>
        <taxon>Gunneridae</taxon>
        <taxon>Pentapetalae</taxon>
        <taxon>asterids</taxon>
        <taxon>lamiids</taxon>
        <taxon>Solanales</taxon>
        <taxon>Convolvulaceae</taxon>
        <taxon>Cuscuteae</taxon>
        <taxon>Cuscuta</taxon>
        <taxon>Cuscuta subgen. Grammica</taxon>
        <taxon>Cuscuta sect. Cleistogrammica</taxon>
    </lineage>
</organism>
<name>A0A484M5X9_9ASTE</name>
<protein>
    <submittedName>
        <fullName evidence="1">Uncharacterized protein</fullName>
    </submittedName>
</protein>
<gene>
    <name evidence="1" type="ORF">CCAM_LOCUS25224</name>
</gene>
<dbReference type="Proteomes" id="UP000595140">
    <property type="component" value="Unassembled WGS sequence"/>
</dbReference>
<proteinExistence type="predicted"/>
<reference evidence="1 2" key="1">
    <citation type="submission" date="2018-04" db="EMBL/GenBank/DDBJ databases">
        <authorList>
            <person name="Vogel A."/>
        </authorList>
    </citation>
    <scope>NUCLEOTIDE SEQUENCE [LARGE SCALE GENOMIC DNA]</scope>
</reference>